<dbReference type="GO" id="GO:0006235">
    <property type="term" value="P:dTTP biosynthetic process"/>
    <property type="evidence" value="ECO:0007669"/>
    <property type="project" value="UniProtKB-UniRule"/>
</dbReference>
<evidence type="ECO:0000256" key="3">
    <source>
        <dbReference type="ARBA" id="ARBA00022727"/>
    </source>
</evidence>
<comment type="catalytic activity">
    <reaction evidence="7 8">
        <text>dTMP + ATP = dTDP + ADP</text>
        <dbReference type="Rhea" id="RHEA:13517"/>
        <dbReference type="ChEBI" id="CHEBI:30616"/>
        <dbReference type="ChEBI" id="CHEBI:58369"/>
        <dbReference type="ChEBI" id="CHEBI:63528"/>
        <dbReference type="ChEBI" id="CHEBI:456216"/>
        <dbReference type="EC" id="2.7.4.9"/>
    </reaction>
</comment>
<comment type="similarity">
    <text evidence="1 8">Belongs to the thymidylate kinase family.</text>
</comment>
<evidence type="ECO:0000256" key="6">
    <source>
        <dbReference type="ARBA" id="ARBA00022840"/>
    </source>
</evidence>
<dbReference type="SUPFAM" id="SSF52540">
    <property type="entry name" value="P-loop containing nucleoside triphosphate hydrolases"/>
    <property type="match status" value="1"/>
</dbReference>
<evidence type="ECO:0000313" key="11">
    <source>
        <dbReference type="Proteomes" id="UP000599024"/>
    </source>
</evidence>
<comment type="function">
    <text evidence="8">Phosphorylation of dTMP to form dTDP in both de novo and salvage pathways of dTTP synthesis.</text>
</comment>
<dbReference type="GO" id="GO:0005524">
    <property type="term" value="F:ATP binding"/>
    <property type="evidence" value="ECO:0007669"/>
    <property type="project" value="UniProtKB-UniRule"/>
</dbReference>
<keyword evidence="5 8" id="KW-0418">Kinase</keyword>
<dbReference type="Gene3D" id="3.40.50.300">
    <property type="entry name" value="P-loop containing nucleotide triphosphate hydrolases"/>
    <property type="match status" value="1"/>
</dbReference>
<evidence type="ECO:0000256" key="2">
    <source>
        <dbReference type="ARBA" id="ARBA00022679"/>
    </source>
</evidence>
<proteinExistence type="inferred from homology"/>
<dbReference type="AlphaFoldDB" id="A0A8J6TC86"/>
<dbReference type="GO" id="GO:0006227">
    <property type="term" value="P:dUDP biosynthetic process"/>
    <property type="evidence" value="ECO:0007669"/>
    <property type="project" value="TreeGrafter"/>
</dbReference>
<name>A0A8J6TC86_9BACT</name>
<evidence type="ECO:0000256" key="7">
    <source>
        <dbReference type="ARBA" id="ARBA00048743"/>
    </source>
</evidence>
<dbReference type="PANTHER" id="PTHR10344:SF4">
    <property type="entry name" value="UMP-CMP KINASE 2, MITOCHONDRIAL"/>
    <property type="match status" value="1"/>
</dbReference>
<dbReference type="HAMAP" id="MF_00165">
    <property type="entry name" value="Thymidylate_kinase"/>
    <property type="match status" value="1"/>
</dbReference>
<comment type="caution">
    <text evidence="10">The sequence shown here is derived from an EMBL/GenBank/DDBJ whole genome shotgun (WGS) entry which is preliminary data.</text>
</comment>
<dbReference type="EMBL" id="JACNLK010000033">
    <property type="protein sequence ID" value="MBC8208285.1"/>
    <property type="molecule type" value="Genomic_DNA"/>
</dbReference>
<gene>
    <name evidence="8" type="primary">tmk</name>
    <name evidence="10" type="ORF">H8E79_03835</name>
</gene>
<keyword evidence="6 8" id="KW-0067">ATP-binding</keyword>
<dbReference type="PROSITE" id="PS01331">
    <property type="entry name" value="THYMIDYLATE_KINASE"/>
    <property type="match status" value="1"/>
</dbReference>
<dbReference type="GO" id="GO:0005829">
    <property type="term" value="C:cytosol"/>
    <property type="evidence" value="ECO:0007669"/>
    <property type="project" value="TreeGrafter"/>
</dbReference>
<keyword evidence="2 8" id="KW-0808">Transferase</keyword>
<organism evidence="10 11">
    <name type="scientific">Candidatus Desulfatifera sulfidica</name>
    <dbReference type="NCBI Taxonomy" id="2841691"/>
    <lineage>
        <taxon>Bacteria</taxon>
        <taxon>Pseudomonadati</taxon>
        <taxon>Thermodesulfobacteriota</taxon>
        <taxon>Desulfobulbia</taxon>
        <taxon>Desulfobulbales</taxon>
        <taxon>Desulfobulbaceae</taxon>
        <taxon>Candidatus Desulfatifera</taxon>
    </lineage>
</organism>
<dbReference type="Proteomes" id="UP000599024">
    <property type="component" value="Unassembled WGS sequence"/>
</dbReference>
<dbReference type="InterPro" id="IPR018094">
    <property type="entry name" value="Thymidylate_kinase"/>
</dbReference>
<evidence type="ECO:0000256" key="1">
    <source>
        <dbReference type="ARBA" id="ARBA00009776"/>
    </source>
</evidence>
<dbReference type="InterPro" id="IPR018095">
    <property type="entry name" value="Thymidylate_kin_CS"/>
</dbReference>
<evidence type="ECO:0000256" key="5">
    <source>
        <dbReference type="ARBA" id="ARBA00022777"/>
    </source>
</evidence>
<dbReference type="InterPro" id="IPR039430">
    <property type="entry name" value="Thymidylate_kin-like_dom"/>
</dbReference>
<evidence type="ECO:0000256" key="8">
    <source>
        <dbReference type="HAMAP-Rule" id="MF_00165"/>
    </source>
</evidence>
<accession>A0A8J6TC86</accession>
<reference evidence="10 11" key="1">
    <citation type="submission" date="2020-08" db="EMBL/GenBank/DDBJ databases">
        <title>Bridging the membrane lipid divide: bacteria of the FCB group superphylum have the potential to synthesize archaeal ether lipids.</title>
        <authorList>
            <person name="Villanueva L."/>
            <person name="Von Meijenfeldt F.A.B."/>
            <person name="Westbye A.B."/>
            <person name="Yadav S."/>
            <person name="Hopmans E.C."/>
            <person name="Dutilh B.E."/>
            <person name="Sinninghe Damste J.S."/>
        </authorList>
    </citation>
    <scope>NUCLEOTIDE SEQUENCE [LARGE SCALE GENOMIC DNA]</scope>
    <source>
        <strain evidence="10">NIOZ-UU81</strain>
    </source>
</reference>
<evidence type="ECO:0000259" key="9">
    <source>
        <dbReference type="Pfam" id="PF02223"/>
    </source>
</evidence>
<dbReference type="InterPro" id="IPR027417">
    <property type="entry name" value="P-loop_NTPase"/>
</dbReference>
<dbReference type="EC" id="2.7.4.9" evidence="8"/>
<dbReference type="PANTHER" id="PTHR10344">
    <property type="entry name" value="THYMIDYLATE KINASE"/>
    <property type="match status" value="1"/>
</dbReference>
<protein>
    <recommendedName>
        <fullName evidence="8">Thymidylate kinase</fullName>
        <ecNumber evidence="8">2.7.4.9</ecNumber>
    </recommendedName>
    <alternativeName>
        <fullName evidence="8">dTMP kinase</fullName>
    </alternativeName>
</protein>
<evidence type="ECO:0000313" key="10">
    <source>
        <dbReference type="EMBL" id="MBC8208285.1"/>
    </source>
</evidence>
<feature type="domain" description="Thymidylate kinase-like" evidence="9">
    <location>
        <begin position="13"/>
        <end position="193"/>
    </location>
</feature>
<keyword evidence="4 8" id="KW-0547">Nucleotide-binding</keyword>
<feature type="binding site" evidence="8">
    <location>
        <begin position="15"/>
        <end position="22"/>
    </location>
    <ligand>
        <name>ATP</name>
        <dbReference type="ChEBI" id="CHEBI:30616"/>
    </ligand>
</feature>
<evidence type="ECO:0000256" key="4">
    <source>
        <dbReference type="ARBA" id="ARBA00022741"/>
    </source>
</evidence>
<dbReference type="NCBIfam" id="TIGR00041">
    <property type="entry name" value="DTMP_kinase"/>
    <property type="match status" value="1"/>
</dbReference>
<keyword evidence="3 8" id="KW-0545">Nucleotide biosynthesis</keyword>
<dbReference type="GO" id="GO:0004798">
    <property type="term" value="F:dTMP kinase activity"/>
    <property type="evidence" value="ECO:0007669"/>
    <property type="project" value="UniProtKB-UniRule"/>
</dbReference>
<sequence length="210" mass="23474">MSSSAHKGILIVFEGIDGSGKSTQLQLLAQFLKQQGHHVITTREPTDGPFGRKLRSLFSQRDSMTREEELDLFLADRNDHVNRLLAPSLDQGKIVLCDRYFLSTVAYQGAVGFNPDEILAKNDFAPRPDLALIFTTTPQNGIGRITNGRGEKLNDFEQESTLTQVAAIFDTLDLPYIKRIDADCTIEEVQRQVLTSVQDLLNDRASLLRP</sequence>
<dbReference type="CDD" id="cd01672">
    <property type="entry name" value="TMPK"/>
    <property type="match status" value="1"/>
</dbReference>
<dbReference type="Pfam" id="PF02223">
    <property type="entry name" value="Thymidylate_kin"/>
    <property type="match status" value="1"/>
</dbReference>
<dbReference type="GO" id="GO:0006233">
    <property type="term" value="P:dTDP biosynthetic process"/>
    <property type="evidence" value="ECO:0007669"/>
    <property type="project" value="InterPro"/>
</dbReference>